<sequence>MKLNFPHAPFKGDKIKGMDLLVNHLWPGDSTGTIVPSTTSTTPHQHRDYANPPDRRTSYIPADFMLFLGDFVYVDVPYYFGGDLNAYRRNYQSPSPRRVYERLRGLQVFAFYLLLIPKSAIFFTYDDHEFVNNCAGPSRDHGPCMGGSRAFLEYNARAKHRSTLEVEAANRSTLGIARLGTFLRRLSEVRPALRTNRFTLRTHDAAVDSWAACTAAKTSILDTIATVPDVIILSGDRHEFALVEFNHPGSTGHRVFEISTNPLSMCISTVMLTPYST</sequence>
<organism evidence="1 2">
    <name type="scientific">Thelephora ganbajun</name>
    <name type="common">Ganba fungus</name>
    <dbReference type="NCBI Taxonomy" id="370292"/>
    <lineage>
        <taxon>Eukaryota</taxon>
        <taxon>Fungi</taxon>
        <taxon>Dikarya</taxon>
        <taxon>Basidiomycota</taxon>
        <taxon>Agaricomycotina</taxon>
        <taxon>Agaricomycetes</taxon>
        <taxon>Thelephorales</taxon>
        <taxon>Thelephoraceae</taxon>
        <taxon>Thelephora</taxon>
    </lineage>
</organism>
<reference evidence="1" key="1">
    <citation type="submission" date="2019-10" db="EMBL/GenBank/DDBJ databases">
        <authorList>
            <consortium name="DOE Joint Genome Institute"/>
            <person name="Kuo A."/>
            <person name="Miyauchi S."/>
            <person name="Kiss E."/>
            <person name="Drula E."/>
            <person name="Kohler A."/>
            <person name="Sanchez-Garcia M."/>
            <person name="Andreopoulos B."/>
            <person name="Barry K.W."/>
            <person name="Bonito G."/>
            <person name="Buee M."/>
            <person name="Carver A."/>
            <person name="Chen C."/>
            <person name="Cichocki N."/>
            <person name="Clum A."/>
            <person name="Culley D."/>
            <person name="Crous P.W."/>
            <person name="Fauchery L."/>
            <person name="Girlanda M."/>
            <person name="Hayes R."/>
            <person name="Keri Z."/>
            <person name="Labutti K."/>
            <person name="Lipzen A."/>
            <person name="Lombard V."/>
            <person name="Magnuson J."/>
            <person name="Maillard F."/>
            <person name="Morin E."/>
            <person name="Murat C."/>
            <person name="Nolan M."/>
            <person name="Ohm R."/>
            <person name="Pangilinan J."/>
            <person name="Pereira M."/>
            <person name="Perotto S."/>
            <person name="Peter M."/>
            <person name="Riley R."/>
            <person name="Sitrit Y."/>
            <person name="Stielow B."/>
            <person name="Szollosi G."/>
            <person name="Zifcakova L."/>
            <person name="Stursova M."/>
            <person name="Spatafora J.W."/>
            <person name="Tedersoo L."/>
            <person name="Vaario L.-M."/>
            <person name="Yamada A."/>
            <person name="Yan M."/>
            <person name="Wang P."/>
            <person name="Xu J."/>
            <person name="Bruns T."/>
            <person name="Baldrian P."/>
            <person name="Vilgalys R."/>
            <person name="Henrissat B."/>
            <person name="Grigoriev I.V."/>
            <person name="Hibbett D."/>
            <person name="Nagy L.G."/>
            <person name="Martin F.M."/>
        </authorList>
    </citation>
    <scope>NUCLEOTIDE SEQUENCE</scope>
    <source>
        <strain evidence="1">P2</strain>
    </source>
</reference>
<dbReference type="EMBL" id="MU118047">
    <property type="protein sequence ID" value="KAF9646868.1"/>
    <property type="molecule type" value="Genomic_DNA"/>
</dbReference>
<evidence type="ECO:0000313" key="1">
    <source>
        <dbReference type="EMBL" id="KAF9646868.1"/>
    </source>
</evidence>
<name>A0ACB6ZC37_THEGA</name>
<keyword evidence="2" id="KW-1185">Reference proteome</keyword>
<reference evidence="1" key="2">
    <citation type="journal article" date="2020" name="Nat. Commun.">
        <title>Large-scale genome sequencing of mycorrhizal fungi provides insights into the early evolution of symbiotic traits.</title>
        <authorList>
            <person name="Miyauchi S."/>
            <person name="Kiss E."/>
            <person name="Kuo A."/>
            <person name="Drula E."/>
            <person name="Kohler A."/>
            <person name="Sanchez-Garcia M."/>
            <person name="Morin E."/>
            <person name="Andreopoulos B."/>
            <person name="Barry K.W."/>
            <person name="Bonito G."/>
            <person name="Buee M."/>
            <person name="Carver A."/>
            <person name="Chen C."/>
            <person name="Cichocki N."/>
            <person name="Clum A."/>
            <person name="Culley D."/>
            <person name="Crous P.W."/>
            <person name="Fauchery L."/>
            <person name="Girlanda M."/>
            <person name="Hayes R.D."/>
            <person name="Keri Z."/>
            <person name="LaButti K."/>
            <person name="Lipzen A."/>
            <person name="Lombard V."/>
            <person name="Magnuson J."/>
            <person name="Maillard F."/>
            <person name="Murat C."/>
            <person name="Nolan M."/>
            <person name="Ohm R.A."/>
            <person name="Pangilinan J."/>
            <person name="Pereira M.F."/>
            <person name="Perotto S."/>
            <person name="Peter M."/>
            <person name="Pfister S."/>
            <person name="Riley R."/>
            <person name="Sitrit Y."/>
            <person name="Stielow J.B."/>
            <person name="Szollosi G."/>
            <person name="Zifcakova L."/>
            <person name="Stursova M."/>
            <person name="Spatafora J.W."/>
            <person name="Tedersoo L."/>
            <person name="Vaario L.M."/>
            <person name="Yamada A."/>
            <person name="Yan M."/>
            <person name="Wang P."/>
            <person name="Xu J."/>
            <person name="Bruns T."/>
            <person name="Baldrian P."/>
            <person name="Vilgalys R."/>
            <person name="Dunand C."/>
            <person name="Henrissat B."/>
            <person name="Grigoriev I.V."/>
            <person name="Hibbett D."/>
            <person name="Nagy L.G."/>
            <person name="Martin F.M."/>
        </authorList>
    </citation>
    <scope>NUCLEOTIDE SEQUENCE</scope>
    <source>
        <strain evidence="1">P2</strain>
    </source>
</reference>
<comment type="caution">
    <text evidence="1">The sequence shown here is derived from an EMBL/GenBank/DDBJ whole genome shotgun (WGS) entry which is preliminary data.</text>
</comment>
<evidence type="ECO:0000313" key="2">
    <source>
        <dbReference type="Proteomes" id="UP000886501"/>
    </source>
</evidence>
<gene>
    <name evidence="1" type="ORF">BDM02DRAFT_3118064</name>
</gene>
<accession>A0ACB6ZC37</accession>
<protein>
    <submittedName>
        <fullName evidence="1">Uncharacterized protein</fullName>
    </submittedName>
</protein>
<proteinExistence type="predicted"/>
<dbReference type="Proteomes" id="UP000886501">
    <property type="component" value="Unassembled WGS sequence"/>
</dbReference>